<dbReference type="Proteomes" id="UP000714420">
    <property type="component" value="Unassembled WGS sequence"/>
</dbReference>
<name>A0ABX2ARQ4_9BACT</name>
<reference evidence="2 3" key="1">
    <citation type="submission" date="2020-05" db="EMBL/GenBank/DDBJ databases">
        <title>Distinct polysaccharide utilization as determinants for interspecies competition between intestinal Prevotella spp.</title>
        <authorList>
            <person name="Galvez E.J.C."/>
            <person name="Iljazovic A."/>
            <person name="Strowig T."/>
        </authorList>
    </citation>
    <scope>NUCLEOTIDE SEQUENCE [LARGE SCALE GENOMIC DNA]</scope>
    <source>
        <strain evidence="2 3">PMUR</strain>
    </source>
</reference>
<keyword evidence="1" id="KW-0812">Transmembrane</keyword>
<protein>
    <recommendedName>
        <fullName evidence="4">Anti sigma-E protein RseA N-terminal domain-containing protein</fullName>
    </recommendedName>
</protein>
<dbReference type="EMBL" id="JABKKF010000012">
    <property type="protein sequence ID" value="NPD92905.1"/>
    <property type="molecule type" value="Genomic_DNA"/>
</dbReference>
<dbReference type="RefSeq" id="WP_172276556.1">
    <property type="nucleotide sequence ID" value="NZ_CASGMU010000012.1"/>
</dbReference>
<accession>A0ABX2ARQ4</accession>
<feature type="transmembrane region" description="Helical" evidence="1">
    <location>
        <begin position="81"/>
        <end position="99"/>
    </location>
</feature>
<proteinExistence type="predicted"/>
<gene>
    <name evidence="2" type="ORF">HPS56_11255</name>
</gene>
<evidence type="ECO:0000256" key="1">
    <source>
        <dbReference type="SAM" id="Phobius"/>
    </source>
</evidence>
<comment type="caution">
    <text evidence="2">The sequence shown here is derived from an EMBL/GenBank/DDBJ whole genome shotgun (WGS) entry which is preliminary data.</text>
</comment>
<organism evidence="2 3">
    <name type="scientific">Xylanibacter muris</name>
    <dbReference type="NCBI Taxonomy" id="2736290"/>
    <lineage>
        <taxon>Bacteria</taxon>
        <taxon>Pseudomonadati</taxon>
        <taxon>Bacteroidota</taxon>
        <taxon>Bacteroidia</taxon>
        <taxon>Bacteroidales</taxon>
        <taxon>Prevotellaceae</taxon>
        <taxon>Xylanibacter</taxon>
    </lineage>
</organism>
<evidence type="ECO:0008006" key="4">
    <source>
        <dbReference type="Google" id="ProtNLM"/>
    </source>
</evidence>
<keyword evidence="1" id="KW-1133">Transmembrane helix</keyword>
<evidence type="ECO:0000313" key="3">
    <source>
        <dbReference type="Proteomes" id="UP000714420"/>
    </source>
</evidence>
<evidence type="ECO:0000313" key="2">
    <source>
        <dbReference type="EMBL" id="NPD92905.1"/>
    </source>
</evidence>
<keyword evidence="1" id="KW-0472">Membrane</keyword>
<keyword evidence="3" id="KW-1185">Reference proteome</keyword>
<sequence>MNMEDIKSLINKYLEGETSEAEENSLREFFTGKDTPIPEEWRVYQALFTFETQEKAKLAEADEGKTDAATAKQQRKTVMRWIWAATAAASLTIIIAVSHTSRMPENYVVADGKIITTSKGNVTEEAEEALKLINTGNEDDFSALKMMIM</sequence>